<feature type="non-terminal residue" evidence="2">
    <location>
        <position position="1"/>
    </location>
</feature>
<dbReference type="EMBL" id="CAIIXF020000010">
    <property type="protein sequence ID" value="CAH1797892.1"/>
    <property type="molecule type" value="Genomic_DNA"/>
</dbReference>
<organism evidence="2 3">
    <name type="scientific">Owenia fusiformis</name>
    <name type="common">Polychaete worm</name>
    <dbReference type="NCBI Taxonomy" id="6347"/>
    <lineage>
        <taxon>Eukaryota</taxon>
        <taxon>Metazoa</taxon>
        <taxon>Spiralia</taxon>
        <taxon>Lophotrochozoa</taxon>
        <taxon>Annelida</taxon>
        <taxon>Polychaeta</taxon>
        <taxon>Sedentaria</taxon>
        <taxon>Canalipalpata</taxon>
        <taxon>Sabellida</taxon>
        <taxon>Oweniida</taxon>
        <taxon>Oweniidae</taxon>
        <taxon>Owenia</taxon>
    </lineage>
</organism>
<protein>
    <recommendedName>
        <fullName evidence="1">NB-ARC domain-containing protein</fullName>
    </recommendedName>
</protein>
<feature type="domain" description="NB-ARC" evidence="1">
    <location>
        <begin position="381"/>
        <end position="510"/>
    </location>
</feature>
<name>A0A8S4PUX1_OWEFU</name>
<dbReference type="PANTHER" id="PTHR35205:SF1">
    <property type="entry name" value="ZU5 DOMAIN-CONTAINING PROTEIN"/>
    <property type="match status" value="1"/>
</dbReference>
<dbReference type="AlphaFoldDB" id="A0A8S4PUX1"/>
<dbReference type="InterPro" id="IPR027417">
    <property type="entry name" value="P-loop_NTPase"/>
</dbReference>
<accession>A0A8S4PUX1</accession>
<comment type="caution">
    <text evidence="2">The sequence shown here is derived from an EMBL/GenBank/DDBJ whole genome shotgun (WGS) entry which is preliminary data.</text>
</comment>
<gene>
    <name evidence="2" type="ORF">OFUS_LOCUS22104</name>
</gene>
<proteinExistence type="predicted"/>
<dbReference type="SUPFAM" id="SSF52540">
    <property type="entry name" value="P-loop containing nucleoside triphosphate hydrolases"/>
    <property type="match status" value="1"/>
</dbReference>
<dbReference type="InterPro" id="IPR002182">
    <property type="entry name" value="NB-ARC"/>
</dbReference>
<sequence length="559" mass="63864">MIRKEDHLSQFGNEIDKIITTPHIKGEVVELLLPEDRRRWVITGIALQHVVAPLLRDYVGPEVARIYNNLKKTSKVDQQSGTTKLQSYNGSRPLQYRNINANEQRSNPQYDYRIKNYVDFSKLFLQTHMAKFTAFDESCDPSALLGLLINIPGFSKVVKTNAGDIRNLRNDWAHCNFNEWTEVKYLNAFANAEKFIRCLQFLPKKEKKALSDLKNWQNDGVKFFSTPWIDVKLCERIQTTTRTLAKLTLDESSSLRTEILAVETSLKTALLQFNERLENVEKKQGEDTKRVEHELKKTSKTVTELGEKVETVDKNVNVLGAGLTKVSIDQVNVKEKVDRLHTRVGVVEDKLASPFYSNNPWFDAPDRNSNFSGRLEELGLIRSRLEDNNQFDIVGLCGLGGCGKSTLANEVAWQLKKFYSGVFWISAESSEIFENSLNRIALELQVYGDNFKQKLDAVVKWLKGIETPWLCIVDNLDLRELSAGMKTLLMGSWRRESKGHIIVTTRREPIELHQDINIEESACVPVGPFTMEESISFMVRRSGYSSNECLEQLVKDLGF</sequence>
<dbReference type="Gene3D" id="3.40.50.300">
    <property type="entry name" value="P-loop containing nucleotide triphosphate hydrolases"/>
    <property type="match status" value="1"/>
</dbReference>
<dbReference type="OrthoDB" id="6136658at2759"/>
<dbReference type="PANTHER" id="PTHR35205">
    <property type="entry name" value="NB-ARC AND TPR DOMAIN PROTEIN"/>
    <property type="match status" value="1"/>
</dbReference>
<evidence type="ECO:0000313" key="3">
    <source>
        <dbReference type="Proteomes" id="UP000749559"/>
    </source>
</evidence>
<keyword evidence="3" id="KW-1185">Reference proteome</keyword>
<dbReference type="GO" id="GO:0043531">
    <property type="term" value="F:ADP binding"/>
    <property type="evidence" value="ECO:0007669"/>
    <property type="project" value="InterPro"/>
</dbReference>
<reference evidence="2" key="1">
    <citation type="submission" date="2022-03" db="EMBL/GenBank/DDBJ databases">
        <authorList>
            <person name="Martin C."/>
        </authorList>
    </citation>
    <scope>NUCLEOTIDE SEQUENCE</scope>
</reference>
<evidence type="ECO:0000259" key="1">
    <source>
        <dbReference type="Pfam" id="PF00931"/>
    </source>
</evidence>
<dbReference type="Proteomes" id="UP000749559">
    <property type="component" value="Unassembled WGS sequence"/>
</dbReference>
<evidence type="ECO:0000313" key="2">
    <source>
        <dbReference type="EMBL" id="CAH1797892.1"/>
    </source>
</evidence>
<dbReference type="Pfam" id="PF00931">
    <property type="entry name" value="NB-ARC"/>
    <property type="match status" value="1"/>
</dbReference>